<name>A0A3M6UHI0_POCDA</name>
<organism evidence="2 3">
    <name type="scientific">Pocillopora damicornis</name>
    <name type="common">Cauliflower coral</name>
    <name type="synonym">Millepora damicornis</name>
    <dbReference type="NCBI Taxonomy" id="46731"/>
    <lineage>
        <taxon>Eukaryota</taxon>
        <taxon>Metazoa</taxon>
        <taxon>Cnidaria</taxon>
        <taxon>Anthozoa</taxon>
        <taxon>Hexacorallia</taxon>
        <taxon>Scleractinia</taxon>
        <taxon>Astrocoeniina</taxon>
        <taxon>Pocilloporidae</taxon>
        <taxon>Pocillopora</taxon>
    </lineage>
</organism>
<dbReference type="EMBL" id="RCHS01001510">
    <property type="protein sequence ID" value="RMX53140.1"/>
    <property type="molecule type" value="Genomic_DNA"/>
</dbReference>
<gene>
    <name evidence="2" type="ORF">pdam_00021680</name>
</gene>
<keyword evidence="3" id="KW-1185">Reference proteome</keyword>
<evidence type="ECO:0000313" key="2">
    <source>
        <dbReference type="EMBL" id="RMX53140.1"/>
    </source>
</evidence>
<proteinExistence type="predicted"/>
<dbReference type="AlphaFoldDB" id="A0A3M6UHI0"/>
<evidence type="ECO:0000256" key="1">
    <source>
        <dbReference type="SAM" id="SignalP"/>
    </source>
</evidence>
<evidence type="ECO:0000313" key="3">
    <source>
        <dbReference type="Proteomes" id="UP000275408"/>
    </source>
</evidence>
<reference evidence="2 3" key="1">
    <citation type="journal article" date="2018" name="Sci. Rep.">
        <title>Comparative analysis of the Pocillopora damicornis genome highlights role of immune system in coral evolution.</title>
        <authorList>
            <person name="Cunning R."/>
            <person name="Bay R.A."/>
            <person name="Gillette P."/>
            <person name="Baker A.C."/>
            <person name="Traylor-Knowles N."/>
        </authorList>
    </citation>
    <scope>NUCLEOTIDE SEQUENCE [LARGE SCALE GENOMIC DNA]</scope>
    <source>
        <strain evidence="2">RSMAS</strain>
        <tissue evidence="2">Whole animal</tissue>
    </source>
</reference>
<accession>A0A3M6UHI0</accession>
<comment type="caution">
    <text evidence="2">The sequence shown here is derived from an EMBL/GenBank/DDBJ whole genome shotgun (WGS) entry which is preliminary data.</text>
</comment>
<feature type="chain" id="PRO_5018312361" evidence="1">
    <location>
        <begin position="24"/>
        <end position="196"/>
    </location>
</feature>
<keyword evidence="1" id="KW-0732">Signal</keyword>
<sequence>MFPLLLWLERRLVSLFRVLVLLATFDVSIRSRCQLQGNGLAVKNIELSFEFPYYGHIVTDLGASHFSACLIGLIPIPVANISSVEHSVNIGISDAYYVDKLRHYYGISCCTVTEHKLPNWANISHLLHAEDCAIQKEEQEQEREQESTSGLAPWLIAVFSACAIALCGPGRCFKKAPDRNENHSPTNSSVYNKVVF</sequence>
<dbReference type="OrthoDB" id="6285106at2759"/>
<feature type="signal peptide" evidence="1">
    <location>
        <begin position="1"/>
        <end position="23"/>
    </location>
</feature>
<dbReference type="Proteomes" id="UP000275408">
    <property type="component" value="Unassembled WGS sequence"/>
</dbReference>
<protein>
    <submittedName>
        <fullName evidence="2">Uncharacterized protein</fullName>
    </submittedName>
</protein>